<dbReference type="STRING" id="1408416.GCA_000702765_00423"/>
<comment type="subcellular location">
    <subcellularLocation>
        <location evidence="6 8">Cytoplasm</location>
    </subcellularLocation>
</comment>
<dbReference type="Proteomes" id="UP000290909">
    <property type="component" value="Chromosome"/>
</dbReference>
<evidence type="ECO:0000256" key="1">
    <source>
        <dbReference type="ARBA" id="ARBA00022679"/>
    </source>
</evidence>
<accession>A0A449BKU7</accession>
<dbReference type="HAMAP" id="MF_00235">
    <property type="entry name" value="Adenylate_kinase_Adk"/>
    <property type="match status" value="1"/>
</dbReference>
<evidence type="ECO:0000256" key="7">
    <source>
        <dbReference type="RuleBase" id="RU003330"/>
    </source>
</evidence>
<dbReference type="NCBIfam" id="NF011100">
    <property type="entry name" value="PRK14527.1"/>
    <property type="match status" value="1"/>
</dbReference>
<evidence type="ECO:0000256" key="8">
    <source>
        <dbReference type="RuleBase" id="RU003331"/>
    </source>
</evidence>
<dbReference type="Pfam" id="PF05191">
    <property type="entry name" value="ADK_lid"/>
    <property type="match status" value="1"/>
</dbReference>
<dbReference type="Gene3D" id="3.40.50.300">
    <property type="entry name" value="P-loop containing nucleotide triphosphate hydrolases"/>
    <property type="match status" value="1"/>
</dbReference>
<gene>
    <name evidence="10" type="primary">MCYN0050</name>
    <name evidence="6" type="synonym">adk</name>
    <name evidence="10" type="ORF">NCTC10172_00985</name>
</gene>
<dbReference type="CDD" id="cd01428">
    <property type="entry name" value="ADK"/>
    <property type="match status" value="1"/>
</dbReference>
<evidence type="ECO:0000313" key="11">
    <source>
        <dbReference type="Proteomes" id="UP000290909"/>
    </source>
</evidence>
<dbReference type="InterPro" id="IPR007862">
    <property type="entry name" value="Adenylate_kinase_lid-dom"/>
</dbReference>
<dbReference type="InterPro" id="IPR027417">
    <property type="entry name" value="P-loop_NTPase"/>
</dbReference>
<dbReference type="GO" id="GO:0005524">
    <property type="term" value="F:ATP binding"/>
    <property type="evidence" value="ECO:0007669"/>
    <property type="project" value="UniProtKB-UniRule"/>
</dbReference>
<comment type="function">
    <text evidence="6">Catalyzes the reversible transfer of the terminal phosphate group between ATP and AMP. Plays an important role in cellular energy homeostasis and in adenine nucleotide metabolism.</text>
</comment>
<evidence type="ECO:0000256" key="2">
    <source>
        <dbReference type="ARBA" id="ARBA00022727"/>
    </source>
</evidence>
<protein>
    <recommendedName>
        <fullName evidence="6 8">Adenylate kinase</fullName>
        <shortName evidence="6">AK</shortName>
        <ecNumber evidence="6 8">2.7.4.3</ecNumber>
    </recommendedName>
    <alternativeName>
        <fullName evidence="6">ATP-AMP transphosphorylase</fullName>
    </alternativeName>
    <alternativeName>
        <fullName evidence="6">ATP:AMP phosphotransferase</fullName>
    </alternativeName>
    <alternativeName>
        <fullName evidence="6">Adenylate monophosphate kinase</fullName>
    </alternativeName>
</protein>
<proteinExistence type="inferred from homology"/>
<keyword evidence="3 6" id="KW-0547">Nucleotide-binding</keyword>
<keyword evidence="6" id="KW-0963">Cytoplasm</keyword>
<sequence length="216" mass="24086">MKTRMIFVGPPGAGKGSQAKILSEMLNIPHISTGDMFRMHFKNNTPLGQLAKSYTDQGTLVPDSVTNEMVRDRFMQEDVKKGFILDGYPRNPSQADYLNELLSELGWSLDVVINVTSPDEIIIDRITGRRTCPVCGSIYHITNQPPKVDGICDKDGATLVQRKDDTKETVVKRLSVYHEETYPLIAYYKSAGLLVDINGNRDLKPITNDILEILGA</sequence>
<dbReference type="RefSeq" id="WP_035368602.1">
    <property type="nucleotide sequence ID" value="NZ_LR215050.1"/>
</dbReference>
<dbReference type="PANTHER" id="PTHR23359">
    <property type="entry name" value="NUCLEOTIDE KINASE"/>
    <property type="match status" value="1"/>
</dbReference>
<feature type="binding site" evidence="6">
    <location>
        <position position="94"/>
    </location>
    <ligand>
        <name>AMP</name>
        <dbReference type="ChEBI" id="CHEBI:456215"/>
    </ligand>
</feature>
<dbReference type="GO" id="GO:0044209">
    <property type="term" value="P:AMP salvage"/>
    <property type="evidence" value="ECO:0007669"/>
    <property type="project" value="UniProtKB-UniRule"/>
</dbReference>
<feature type="binding site" evidence="6">
    <location>
        <position position="162"/>
    </location>
    <ligand>
        <name>AMP</name>
        <dbReference type="ChEBI" id="CHEBI:456215"/>
    </ligand>
</feature>
<feature type="binding site" evidence="6">
    <location>
        <position position="129"/>
    </location>
    <ligand>
        <name>ATP</name>
        <dbReference type="ChEBI" id="CHEBI:30616"/>
    </ligand>
</feature>
<comment type="pathway">
    <text evidence="6">Purine metabolism; AMP biosynthesis via salvage pathway; AMP from ADP: step 1/1.</text>
</comment>
<evidence type="ECO:0000259" key="9">
    <source>
        <dbReference type="Pfam" id="PF05191"/>
    </source>
</evidence>
<comment type="domain">
    <text evidence="6">Consists of three domains, a large central CORE domain and two small peripheral domains, NMPbind and LID, which undergo movements during catalysis. The LID domain closes over the site of phosphoryl transfer upon ATP binding. Assembling and dissambling the active center during each catalytic cycle provides an effective means to prevent ATP hydrolysis. Some bacteria have evolved a zinc-coordinating structure that stabilizes the LID domain.</text>
</comment>
<dbReference type="NCBIfam" id="NF001380">
    <property type="entry name" value="PRK00279.1-2"/>
    <property type="match status" value="1"/>
</dbReference>
<dbReference type="NCBIfam" id="TIGR01351">
    <property type="entry name" value="adk"/>
    <property type="match status" value="1"/>
</dbReference>
<dbReference type="GO" id="GO:0008270">
    <property type="term" value="F:zinc ion binding"/>
    <property type="evidence" value="ECO:0007669"/>
    <property type="project" value="UniProtKB-UniRule"/>
</dbReference>
<feature type="binding site" evidence="6">
    <location>
        <begin position="12"/>
        <end position="17"/>
    </location>
    <ligand>
        <name>ATP</name>
        <dbReference type="ChEBI" id="CHEBI:30616"/>
    </ligand>
</feature>
<keyword evidence="6" id="KW-0862">Zinc</keyword>
<keyword evidence="4 6" id="KW-0418">Kinase</keyword>
<reference evidence="10 11" key="1">
    <citation type="submission" date="2019-01" db="EMBL/GenBank/DDBJ databases">
        <authorList>
            <consortium name="Pathogen Informatics"/>
        </authorList>
    </citation>
    <scope>NUCLEOTIDE SEQUENCE [LARGE SCALE GENOMIC DNA]</scope>
    <source>
        <strain evidence="10 11">NCTC10172</strain>
    </source>
</reference>
<dbReference type="EMBL" id="LR215050">
    <property type="protein sequence ID" value="VEU82957.1"/>
    <property type="molecule type" value="Genomic_DNA"/>
</dbReference>
<dbReference type="PRINTS" id="PR00094">
    <property type="entry name" value="ADENYLTKNASE"/>
</dbReference>
<evidence type="ECO:0000256" key="4">
    <source>
        <dbReference type="ARBA" id="ARBA00022777"/>
    </source>
</evidence>
<comment type="subunit">
    <text evidence="6 8">Monomer.</text>
</comment>
<feature type="binding site" evidence="6">
    <location>
        <begin position="59"/>
        <end position="61"/>
    </location>
    <ligand>
        <name>AMP</name>
        <dbReference type="ChEBI" id="CHEBI:456215"/>
    </ligand>
</feature>
<feature type="binding site" evidence="6">
    <location>
        <position position="173"/>
    </location>
    <ligand>
        <name>AMP</name>
        <dbReference type="ChEBI" id="CHEBI:456215"/>
    </ligand>
</feature>
<organism evidence="10 11">
    <name type="scientific">Acholeplasma hippikon</name>
    <dbReference type="NCBI Taxonomy" id="264636"/>
    <lineage>
        <taxon>Bacteria</taxon>
        <taxon>Bacillati</taxon>
        <taxon>Mycoplasmatota</taxon>
        <taxon>Mollicutes</taxon>
        <taxon>Acholeplasmatales</taxon>
        <taxon>Acholeplasmataceae</taxon>
        <taxon>Acholeplasma</taxon>
    </lineage>
</organism>
<dbReference type="PROSITE" id="PS00113">
    <property type="entry name" value="ADENYLATE_KINASE"/>
    <property type="match status" value="1"/>
</dbReference>
<dbReference type="UniPathway" id="UPA00588">
    <property type="reaction ID" value="UER00649"/>
</dbReference>
<feature type="binding site" evidence="6">
    <location>
        <position position="33"/>
    </location>
    <ligand>
        <name>AMP</name>
        <dbReference type="ChEBI" id="CHEBI:456215"/>
    </ligand>
</feature>
<feature type="binding site" evidence="6">
    <location>
        <begin position="87"/>
        <end position="90"/>
    </location>
    <ligand>
        <name>AMP</name>
        <dbReference type="ChEBI" id="CHEBI:456215"/>
    </ligand>
</feature>
<feature type="domain" description="Adenylate kinase active site lid" evidence="9">
    <location>
        <begin position="129"/>
        <end position="164"/>
    </location>
</feature>
<dbReference type="FunFam" id="3.40.50.300:FF:000106">
    <property type="entry name" value="Adenylate kinase mitochondrial"/>
    <property type="match status" value="1"/>
</dbReference>
<keyword evidence="1 6" id="KW-0808">Transferase</keyword>
<evidence type="ECO:0000256" key="5">
    <source>
        <dbReference type="ARBA" id="ARBA00022840"/>
    </source>
</evidence>
<dbReference type="SUPFAM" id="SSF52540">
    <property type="entry name" value="P-loop containing nucleoside triphosphate hydrolases"/>
    <property type="match status" value="1"/>
</dbReference>
<dbReference type="GO" id="GO:0005737">
    <property type="term" value="C:cytoplasm"/>
    <property type="evidence" value="ECO:0007669"/>
    <property type="project" value="UniProtKB-SubCell"/>
</dbReference>
<dbReference type="InterPro" id="IPR000850">
    <property type="entry name" value="Adenylat/UMP-CMP_kin"/>
</dbReference>
<feature type="binding site" evidence="6">
    <location>
        <position position="152"/>
    </location>
    <ligand>
        <name>Zn(2+)</name>
        <dbReference type="ChEBI" id="CHEBI:29105"/>
        <note>structural</note>
    </ligand>
</feature>
<dbReference type="InterPro" id="IPR006259">
    <property type="entry name" value="Adenyl_kin_sub"/>
</dbReference>
<feature type="binding site" evidence="6">
    <location>
        <position position="201"/>
    </location>
    <ligand>
        <name>ATP</name>
        <dbReference type="ChEBI" id="CHEBI:30616"/>
    </ligand>
</feature>
<dbReference type="GO" id="GO:0004017">
    <property type="term" value="F:AMP kinase activity"/>
    <property type="evidence" value="ECO:0007669"/>
    <property type="project" value="UniProtKB-UniRule"/>
</dbReference>
<dbReference type="NCBIfam" id="NF001381">
    <property type="entry name" value="PRK00279.1-3"/>
    <property type="match status" value="1"/>
</dbReference>
<comment type="similarity">
    <text evidence="6 7">Belongs to the adenylate kinase family.</text>
</comment>
<dbReference type="EC" id="2.7.4.3" evidence="6 8"/>
<feature type="region of interest" description="NMP" evidence="6">
    <location>
        <begin position="32"/>
        <end position="61"/>
    </location>
</feature>
<evidence type="ECO:0000256" key="3">
    <source>
        <dbReference type="ARBA" id="ARBA00022741"/>
    </source>
</evidence>
<dbReference type="InterPro" id="IPR033690">
    <property type="entry name" value="Adenylat_kinase_CS"/>
</dbReference>
<dbReference type="KEGG" id="ahk:NCTC10172_00985"/>
<feature type="binding site" evidence="6">
    <location>
        <position position="38"/>
    </location>
    <ligand>
        <name>AMP</name>
        <dbReference type="ChEBI" id="CHEBI:456215"/>
    </ligand>
</feature>
<keyword evidence="11" id="KW-1185">Reference proteome</keyword>
<feature type="binding site" evidence="6">
    <location>
        <position position="135"/>
    </location>
    <ligand>
        <name>Zn(2+)</name>
        <dbReference type="ChEBI" id="CHEBI:29105"/>
        <note>structural</note>
    </ligand>
</feature>
<feature type="region of interest" description="LID" evidence="6">
    <location>
        <begin position="128"/>
        <end position="165"/>
    </location>
</feature>
<feature type="binding site" evidence="6">
    <location>
        <position position="132"/>
    </location>
    <ligand>
        <name>Zn(2+)</name>
        <dbReference type="ChEBI" id="CHEBI:29105"/>
        <note>structural</note>
    </ligand>
</feature>
<dbReference type="AlphaFoldDB" id="A0A449BKU7"/>
<keyword evidence="2 6" id="KW-0545">Nucleotide biosynthesis</keyword>
<keyword evidence="6" id="KW-0479">Metal-binding</keyword>
<feature type="binding site" evidence="6">
    <location>
        <begin position="138"/>
        <end position="139"/>
    </location>
    <ligand>
        <name>ATP</name>
        <dbReference type="ChEBI" id="CHEBI:30616"/>
    </ligand>
</feature>
<evidence type="ECO:0000313" key="10">
    <source>
        <dbReference type="EMBL" id="VEU82957.1"/>
    </source>
</evidence>
<name>A0A449BKU7_9MOLU</name>
<feature type="binding site" evidence="6">
    <location>
        <position position="155"/>
    </location>
    <ligand>
        <name>Zn(2+)</name>
        <dbReference type="ChEBI" id="CHEBI:29105"/>
        <note>structural</note>
    </ligand>
</feature>
<dbReference type="Pfam" id="PF00406">
    <property type="entry name" value="ADK"/>
    <property type="match status" value="1"/>
</dbReference>
<keyword evidence="5 6" id="KW-0067">ATP-binding</keyword>
<evidence type="ECO:0000256" key="6">
    <source>
        <dbReference type="HAMAP-Rule" id="MF_00235"/>
    </source>
</evidence>
<comment type="catalytic activity">
    <reaction evidence="6 8">
        <text>AMP + ATP = 2 ADP</text>
        <dbReference type="Rhea" id="RHEA:12973"/>
        <dbReference type="ChEBI" id="CHEBI:30616"/>
        <dbReference type="ChEBI" id="CHEBI:456215"/>
        <dbReference type="ChEBI" id="CHEBI:456216"/>
        <dbReference type="EC" id="2.7.4.3"/>
    </reaction>
</comment>